<evidence type="ECO:0000313" key="2">
    <source>
        <dbReference type="EMBL" id="NEM98852.1"/>
    </source>
</evidence>
<feature type="domain" description="Prolyl 4-hydroxylase alpha subunit Fe(2+) 2OG dioxygenase" evidence="1">
    <location>
        <begin position="115"/>
        <end position="216"/>
    </location>
</feature>
<dbReference type="AlphaFoldDB" id="A0A6B3LPM2"/>
<dbReference type="GO" id="GO:0005737">
    <property type="term" value="C:cytoplasm"/>
    <property type="evidence" value="ECO:0007669"/>
    <property type="project" value="TreeGrafter"/>
</dbReference>
<reference evidence="2 3" key="1">
    <citation type="submission" date="2020-02" db="EMBL/GenBank/DDBJ databases">
        <authorList>
            <person name="Kim M.K."/>
        </authorList>
    </citation>
    <scope>NUCLEOTIDE SEQUENCE [LARGE SCALE GENOMIC DNA]</scope>
    <source>
        <strain evidence="2 3">BT327</strain>
    </source>
</reference>
<dbReference type="InterPro" id="IPR051842">
    <property type="entry name" value="uS12_prolyl_hydroxylase"/>
</dbReference>
<comment type="caution">
    <text evidence="2">The sequence shown here is derived from an EMBL/GenBank/DDBJ whole genome shotgun (WGS) entry which is preliminary data.</text>
</comment>
<dbReference type="GO" id="GO:0006449">
    <property type="term" value="P:regulation of translational termination"/>
    <property type="evidence" value="ECO:0007669"/>
    <property type="project" value="TreeGrafter"/>
</dbReference>
<dbReference type="Pfam" id="PF13640">
    <property type="entry name" value="2OG-FeII_Oxy_3"/>
    <property type="match status" value="1"/>
</dbReference>
<protein>
    <submittedName>
        <fullName evidence="2">2OG-Fe(II) oxygenase</fullName>
    </submittedName>
</protein>
<organism evidence="2 3">
    <name type="scientific">Pontibacter burrus</name>
    <dbReference type="NCBI Taxonomy" id="2704466"/>
    <lineage>
        <taxon>Bacteria</taxon>
        <taxon>Pseudomonadati</taxon>
        <taxon>Bacteroidota</taxon>
        <taxon>Cytophagia</taxon>
        <taxon>Cytophagales</taxon>
        <taxon>Hymenobacteraceae</taxon>
        <taxon>Pontibacter</taxon>
    </lineage>
</organism>
<dbReference type="PANTHER" id="PTHR12117:SF0">
    <property type="entry name" value="PROLYL 3-HYDROXYLASE OGFOD1"/>
    <property type="match status" value="1"/>
</dbReference>
<dbReference type="PANTHER" id="PTHR12117">
    <property type="entry name" value="HISTONE ACETYLTRANSFERASE COMPLEX"/>
    <property type="match status" value="1"/>
</dbReference>
<dbReference type="InterPro" id="IPR044862">
    <property type="entry name" value="Pro_4_hyd_alph_FE2OG_OXY"/>
</dbReference>
<dbReference type="Proteomes" id="UP000474777">
    <property type="component" value="Unassembled WGS sequence"/>
</dbReference>
<proteinExistence type="predicted"/>
<keyword evidence="3" id="KW-1185">Reference proteome</keyword>
<sequence length="262" mass="30469">MRYINLNFLNQQLEHLKADFQAQQPFRYLVVECFLNAEAAEELLQAYPKTTDGVWDNTTYIDQSNKFQKRVFAEGDIFKDVFQELNSAHFLEWLQELTGIEQPLIADDSLFGGGLHQSTNGAFLNVHVDYNVHPVTKYHRRLNVLVYLNKDWEEKYGGHLELWDLTQKEPRLMHKISPAFNRCVIFETNEISFHGHPQKLHVPDRITRKSLATYYYTTSRPAIETAPEHNTIFVNTEGVTGQLKRFKSGIKAALERINRQIG</sequence>
<gene>
    <name evidence="2" type="ORF">GXP69_14200</name>
</gene>
<dbReference type="Gene3D" id="2.60.120.620">
    <property type="entry name" value="q2cbj1_9rhob like domain"/>
    <property type="match status" value="1"/>
</dbReference>
<dbReference type="EMBL" id="JAAGWD010000006">
    <property type="protein sequence ID" value="NEM98852.1"/>
    <property type="molecule type" value="Genomic_DNA"/>
</dbReference>
<accession>A0A6B3LPM2</accession>
<dbReference type="RefSeq" id="WP_163915741.1">
    <property type="nucleotide sequence ID" value="NZ_JAAGWD010000006.1"/>
</dbReference>
<name>A0A6B3LPM2_9BACT</name>
<evidence type="ECO:0000259" key="1">
    <source>
        <dbReference type="Pfam" id="PF13640"/>
    </source>
</evidence>
<dbReference type="GO" id="GO:0031543">
    <property type="term" value="F:peptidyl-proline dioxygenase activity"/>
    <property type="evidence" value="ECO:0007669"/>
    <property type="project" value="TreeGrafter"/>
</dbReference>
<evidence type="ECO:0000313" key="3">
    <source>
        <dbReference type="Proteomes" id="UP000474777"/>
    </source>
</evidence>